<dbReference type="Proteomes" id="UP000501690">
    <property type="component" value="Linkage Group LG10"/>
</dbReference>
<sequence>MSEEQRNLREPSKSPSTTETDELEYTDPDVKSVGDLSATSPVAKNEEKESEDGNTDQYSGGGIRGEGPSGVNSAHNDTDVEIDAVNDSDKEKSEPSVDQVSSSSSNSAANEPEDGQVVNSPTKRRKTQ</sequence>
<reference evidence="2 3" key="1">
    <citation type="submission" date="2019-04" db="EMBL/GenBank/DDBJ databases">
        <title>An improved genome assembly and genetic linkage map for asparagus bean, Vigna unguiculata ssp. sesquipedialis.</title>
        <authorList>
            <person name="Xia Q."/>
            <person name="Zhang R."/>
            <person name="Dong Y."/>
        </authorList>
    </citation>
    <scope>NUCLEOTIDE SEQUENCE [LARGE SCALE GENOMIC DNA]</scope>
    <source>
        <tissue evidence="2">Leaf</tissue>
    </source>
</reference>
<accession>A0A4D6N9M2</accession>
<organism evidence="2 3">
    <name type="scientific">Vigna unguiculata</name>
    <name type="common">Cowpea</name>
    <dbReference type="NCBI Taxonomy" id="3917"/>
    <lineage>
        <taxon>Eukaryota</taxon>
        <taxon>Viridiplantae</taxon>
        <taxon>Streptophyta</taxon>
        <taxon>Embryophyta</taxon>
        <taxon>Tracheophyta</taxon>
        <taxon>Spermatophyta</taxon>
        <taxon>Magnoliopsida</taxon>
        <taxon>eudicotyledons</taxon>
        <taxon>Gunneridae</taxon>
        <taxon>Pentapetalae</taxon>
        <taxon>rosids</taxon>
        <taxon>fabids</taxon>
        <taxon>Fabales</taxon>
        <taxon>Fabaceae</taxon>
        <taxon>Papilionoideae</taxon>
        <taxon>50 kb inversion clade</taxon>
        <taxon>NPAAA clade</taxon>
        <taxon>indigoferoid/millettioid clade</taxon>
        <taxon>Phaseoleae</taxon>
        <taxon>Vigna</taxon>
    </lineage>
</organism>
<protein>
    <submittedName>
        <fullName evidence="2">Uncharacterized protein</fullName>
    </submittedName>
</protein>
<evidence type="ECO:0000313" key="3">
    <source>
        <dbReference type="Proteomes" id="UP000501690"/>
    </source>
</evidence>
<feature type="compositionally biased region" description="Low complexity" evidence="1">
    <location>
        <begin position="96"/>
        <end position="110"/>
    </location>
</feature>
<name>A0A4D6N9M2_VIGUN</name>
<evidence type="ECO:0000313" key="2">
    <source>
        <dbReference type="EMBL" id="QCE09189.1"/>
    </source>
</evidence>
<feature type="compositionally biased region" description="Basic and acidic residues" evidence="1">
    <location>
        <begin position="1"/>
        <end position="12"/>
    </location>
</feature>
<feature type="compositionally biased region" description="Gly residues" evidence="1">
    <location>
        <begin position="59"/>
        <end position="68"/>
    </location>
</feature>
<dbReference type="Gramene" id="Vigun05g261700.1.v1.2">
    <property type="protein sequence ID" value="Vigun05g261700.1.v1.2"/>
    <property type="gene ID" value="Vigun05g261700.v1.2"/>
</dbReference>
<feature type="region of interest" description="Disordered" evidence="1">
    <location>
        <begin position="1"/>
        <end position="128"/>
    </location>
</feature>
<keyword evidence="3" id="KW-1185">Reference proteome</keyword>
<proteinExistence type="predicted"/>
<dbReference type="AlphaFoldDB" id="A0A4D6N9M2"/>
<dbReference type="EMBL" id="CP039354">
    <property type="protein sequence ID" value="QCE09189.1"/>
    <property type="molecule type" value="Genomic_DNA"/>
</dbReference>
<gene>
    <name evidence="2" type="ORF">DEO72_LG10g408</name>
</gene>
<evidence type="ECO:0000256" key="1">
    <source>
        <dbReference type="SAM" id="MobiDB-lite"/>
    </source>
</evidence>